<reference evidence="1" key="1">
    <citation type="submission" date="2018-03" db="EMBL/GenBank/DDBJ databases">
        <authorList>
            <person name="Nunes O.C."/>
            <person name="Lopes A.R."/>
            <person name="Froufe H."/>
            <person name="Munoz-Merida A."/>
            <person name="Barroso C."/>
            <person name="Egas C."/>
        </authorList>
    </citation>
    <scope>NUCLEOTIDE SEQUENCE</scope>
    <source>
        <strain evidence="1">ON4</strain>
    </source>
</reference>
<dbReference type="SUPFAM" id="SSF52540">
    <property type="entry name" value="P-loop containing nucleoside triphosphate hydrolases"/>
    <property type="match status" value="1"/>
</dbReference>
<protein>
    <submittedName>
        <fullName evidence="1">ATP-binding protein</fullName>
    </submittedName>
</protein>
<dbReference type="GO" id="GO:0005524">
    <property type="term" value="F:ATP binding"/>
    <property type="evidence" value="ECO:0007669"/>
    <property type="project" value="UniProtKB-KW"/>
</dbReference>
<dbReference type="InterPro" id="IPR027417">
    <property type="entry name" value="P-loop_NTPase"/>
</dbReference>
<gene>
    <name evidence="1" type="ORF">C7K25_12270</name>
</gene>
<keyword evidence="1" id="KW-0547">Nucleotide-binding</keyword>
<keyword evidence="1" id="KW-0548">Nucleotidyltransferase</keyword>
<keyword evidence="2" id="KW-1185">Reference proteome</keyword>
<keyword evidence="1" id="KW-0808">Transferase</keyword>
<name>A0ABT7CBZ1_9MICO</name>
<reference evidence="1" key="2">
    <citation type="journal article" date="2022" name="Sci. Rep.">
        <title>In silico prediction of the enzymes involved in the degradation of the herbicide molinate by Gulosibacter molinativorax ON4T.</title>
        <authorList>
            <person name="Lopes A.R."/>
            <person name="Bunin E."/>
            <person name="Viana A.T."/>
            <person name="Froufe H."/>
            <person name="Munoz-Merida A."/>
            <person name="Pinho D."/>
            <person name="Figueiredo J."/>
            <person name="Barroso C."/>
            <person name="Vaz-Moreira I."/>
            <person name="Bellanger X."/>
            <person name="Egas C."/>
            <person name="Nunes O.C."/>
        </authorList>
    </citation>
    <scope>NUCLEOTIDE SEQUENCE</scope>
    <source>
        <strain evidence="1">ON4</strain>
    </source>
</reference>
<evidence type="ECO:0000313" key="1">
    <source>
        <dbReference type="EMBL" id="MDJ1372136.1"/>
    </source>
</evidence>
<organism evidence="1 2">
    <name type="scientific">Gulosibacter molinativorax</name>
    <dbReference type="NCBI Taxonomy" id="256821"/>
    <lineage>
        <taxon>Bacteria</taxon>
        <taxon>Bacillati</taxon>
        <taxon>Actinomycetota</taxon>
        <taxon>Actinomycetes</taxon>
        <taxon>Micrococcales</taxon>
        <taxon>Microbacteriaceae</taxon>
        <taxon>Gulosibacter</taxon>
    </lineage>
</organism>
<comment type="caution">
    <text evidence="1">The sequence shown here is derived from an EMBL/GenBank/DDBJ whole genome shotgun (WGS) entry which is preliminary data.</text>
</comment>
<dbReference type="EMBL" id="PXVD01000020">
    <property type="protein sequence ID" value="MDJ1372136.1"/>
    <property type="molecule type" value="Genomic_DNA"/>
</dbReference>
<dbReference type="GO" id="GO:0016779">
    <property type="term" value="F:nucleotidyltransferase activity"/>
    <property type="evidence" value="ECO:0007669"/>
    <property type="project" value="UniProtKB-KW"/>
</dbReference>
<accession>A0ABT7CBZ1</accession>
<evidence type="ECO:0000313" key="2">
    <source>
        <dbReference type="Proteomes" id="UP001170379"/>
    </source>
</evidence>
<sequence>MNRDEAERLHTAVLVAPASEKRRVRKQRQKAAANLQIEQQHSEREETRAKYLAELAERRGTSYLPAAGEQGPTQLRSSGRFRLPRHQDTSATLAGAYPFLAEGGLGSDGVFVGQDLYSGGSFVYDPWVLYARGIITAPNLVLAGIVGSGKSSLAKSLYTRSLPFGRRVYVPGDPKGEHTAVAEAVGGRAIVLGHGLATRLNPLDEGYRPSGMSDESWASTVASRRRDLIGALAETVLTRPLTPLEHTAIDTALTEVVRSNDVPILPMVVEHILAPAQDADPEGRLAEDGRLVGHALRRLVAGDLAGLFDGPSTVTFDPTLPMISLDLSRVTENSTLISVLMTCSSAWMESALLDPNGGQRWCIYDEAWRLMSHPALLRRMDAHWRLARHYGIANMLIFHKLTDLENVGDEGSAMRALANSLLANAETRIIYRQESDQLGVTAGALGLTGTEQKLLPGLGIGQGLWRIKDRSFVCQHQLHPDELELFDTTGRMVSNRH</sequence>
<proteinExistence type="predicted"/>
<dbReference type="RefSeq" id="WP_026937349.1">
    <property type="nucleotide sequence ID" value="NZ_CP028426.1"/>
</dbReference>
<keyword evidence="1" id="KW-0067">ATP-binding</keyword>
<dbReference type="Proteomes" id="UP001170379">
    <property type="component" value="Unassembled WGS sequence"/>
</dbReference>
<dbReference type="Gene3D" id="3.40.50.300">
    <property type="entry name" value="P-loop containing nucleotide triphosphate hydrolases"/>
    <property type="match status" value="2"/>
</dbReference>